<dbReference type="Gene3D" id="2.60.40.10">
    <property type="entry name" value="Immunoglobulins"/>
    <property type="match status" value="1"/>
</dbReference>
<reference evidence="2" key="1">
    <citation type="journal article" date="2019" name="PLoS Negl. Trop. Dis.">
        <title>Revisiting the worldwide diversity of Leptospira species in the environment.</title>
        <authorList>
            <person name="Vincent A.T."/>
            <person name="Schiettekatte O."/>
            <person name="Bourhy P."/>
            <person name="Veyrier F.J."/>
            <person name="Picardeau M."/>
        </authorList>
    </citation>
    <scope>NUCLEOTIDE SEQUENCE [LARGE SCALE GENOMIC DNA]</scope>
    <source>
        <strain evidence="2">201702476</strain>
    </source>
</reference>
<dbReference type="InterPro" id="IPR036116">
    <property type="entry name" value="FN3_sf"/>
</dbReference>
<dbReference type="Pfam" id="PF13290">
    <property type="entry name" value="CHB_HEX_C_1"/>
    <property type="match status" value="2"/>
</dbReference>
<keyword evidence="3" id="KW-1185">Reference proteome</keyword>
<evidence type="ECO:0000313" key="2">
    <source>
        <dbReference type="EMBL" id="TGL56243.1"/>
    </source>
</evidence>
<dbReference type="InterPro" id="IPR059177">
    <property type="entry name" value="GH29D-like_dom"/>
</dbReference>
<dbReference type="SUPFAM" id="SSF49265">
    <property type="entry name" value="Fibronectin type III"/>
    <property type="match status" value="1"/>
</dbReference>
<sequence>MKRLIYLVVILLLSSNCILSSLFDQNAKKNPAVMSNIMLLALGGVQTTTEGSSSSATVTTSGGSVVSEDGKYSLEIPSGALSETSQITVTRNASPIGNIPTGYATQTNILKFEPAGLVFQKPARLTITYEQGDMIESGFEERSLGFYYIKDDSTLEKMKVVSVDYSQNKMIVEVEHFSFGVGLTIQVWLVNNGIITNSNPVQNIANNVIAELSSFAQEGYGSVSEYFQAHSSTLGPFLNQLVAILGYDPISTAFPAADFNGNGIPNSEDPYVPSTGPVLSIVSSGSSFVSSLTNAINSTQFVWQSSKTGSFSIRAGGTNCSDGSVVSSGSVTAGTNQTFGPLSASSLALGLTNYRICVVSSGVTGSLVQSVTRDDSLPTVSVNPAGGNYGTIQNVALNCGDTGGSGCGAVAYTTNGTTPVFTSSCAVTTGALYSAPIVTPNASITTIKFKSCDKAGNISSLYSQTYTVDTILPTITINSVSPGTSIQGGVSPQINWQSNRDGSYAVKIGSDCTSGTQATGTNVSGTVTSGISLVSTISSGSQLSEGSRKINFCVSNMVGNFGSSSSTLTVDTGSPTLSITPASGTYATQQSVTVSCTDTTTSCQKVIYTTNGSDPTVDASGTITNGSLYSGSITTPNGSVSTYKFMARDLAGNLSGISTVTYSIGPPSAPSLSSVSVGNGKVTVSFGSVSGATNYKVYYKTTNSITTTDSSVSGTSSPIEVTGLSNGTTYYFAVTASHNGGESTLSSSSPATPTSIIAVNETDVVAEIDWCKLQHPPTLTVNSGVVTYMYGRVYELGLTDQNTGGHVDIRADFGYGPAGTDPRTDANWIFAPATFNPGGVEMMANPNDDEYQYAFTAPAIGSYLYTFRFSGDGVNYTYCDTDGAGANATLIFNPSALGTLTVN</sequence>
<organism evidence="2 3">
    <name type="scientific">Leptospira ognonensis</name>
    <dbReference type="NCBI Taxonomy" id="2484945"/>
    <lineage>
        <taxon>Bacteria</taxon>
        <taxon>Pseudomonadati</taxon>
        <taxon>Spirochaetota</taxon>
        <taxon>Spirochaetia</taxon>
        <taxon>Leptospirales</taxon>
        <taxon>Leptospiraceae</taxon>
        <taxon>Leptospira</taxon>
    </lineage>
</organism>
<dbReference type="Proteomes" id="UP000297693">
    <property type="component" value="Unassembled WGS sequence"/>
</dbReference>
<dbReference type="PROSITE" id="PS50853">
    <property type="entry name" value="FN3"/>
    <property type="match status" value="1"/>
</dbReference>
<name>A0A4R9JTY4_9LEPT</name>
<dbReference type="InterPro" id="IPR003961">
    <property type="entry name" value="FN3_dom"/>
</dbReference>
<feature type="domain" description="Fibronectin type-III" evidence="1">
    <location>
        <begin position="666"/>
        <end position="757"/>
    </location>
</feature>
<dbReference type="InterPro" id="IPR013783">
    <property type="entry name" value="Ig-like_fold"/>
</dbReference>
<gene>
    <name evidence="2" type="ORF">EHQ58_16535</name>
</gene>
<dbReference type="Gene3D" id="2.60.220.30">
    <property type="match status" value="1"/>
</dbReference>
<evidence type="ECO:0000259" key="1">
    <source>
        <dbReference type="PROSITE" id="PS50853"/>
    </source>
</evidence>
<dbReference type="CDD" id="cd00063">
    <property type="entry name" value="FN3"/>
    <property type="match status" value="1"/>
</dbReference>
<dbReference type="SMART" id="SM00060">
    <property type="entry name" value="FN3"/>
    <property type="match status" value="1"/>
</dbReference>
<dbReference type="AlphaFoldDB" id="A0A4R9JTY4"/>
<dbReference type="EMBL" id="RQGD01000046">
    <property type="protein sequence ID" value="TGL56243.1"/>
    <property type="molecule type" value="Genomic_DNA"/>
</dbReference>
<dbReference type="RefSeq" id="WP_135625023.1">
    <property type="nucleotide sequence ID" value="NZ_RQGD01000046.1"/>
</dbReference>
<comment type="caution">
    <text evidence="2">The sequence shown here is derived from an EMBL/GenBank/DDBJ whole genome shotgun (WGS) entry which is preliminary data.</text>
</comment>
<accession>A0A4R9JTY4</accession>
<dbReference type="OrthoDB" id="343463at2"/>
<proteinExistence type="predicted"/>
<evidence type="ECO:0000313" key="3">
    <source>
        <dbReference type="Proteomes" id="UP000297693"/>
    </source>
</evidence>
<protein>
    <recommendedName>
        <fullName evidence="1">Fibronectin type-III domain-containing protein</fullName>
    </recommendedName>
</protein>
<dbReference type="Pfam" id="PF00041">
    <property type="entry name" value="fn3"/>
    <property type="match status" value="1"/>
</dbReference>